<gene>
    <name evidence="1" type="ORF">HF086_011136</name>
</gene>
<accession>A0A922MYR9</accession>
<sequence>MWADAVKRKLKGTTEEIPIQPVIEPSTLVITIQRHERYRSVIGIPAFRLYMKLKREKLKEVKRDILLGLIPDTFRTTLHYHEENNKVYERRKKTRLKIQKTYLKELEKENTRIIMFKKGNHIDDITDEIRNWFEEW</sequence>
<comment type="caution">
    <text evidence="1">The sequence shown here is derived from an EMBL/GenBank/DDBJ whole genome shotgun (WGS) entry which is preliminary data.</text>
</comment>
<evidence type="ECO:0000313" key="1">
    <source>
        <dbReference type="EMBL" id="KAH9645372.1"/>
    </source>
</evidence>
<proteinExistence type="predicted"/>
<dbReference type="AlphaFoldDB" id="A0A922MYR9"/>
<name>A0A922MYR9_SPOEX</name>
<protein>
    <submittedName>
        <fullName evidence="1">Uncharacterized protein</fullName>
    </submittedName>
</protein>
<dbReference type="EMBL" id="JACEFF010000048">
    <property type="protein sequence ID" value="KAH9645372.1"/>
    <property type="molecule type" value="Genomic_DNA"/>
</dbReference>
<evidence type="ECO:0000313" key="2">
    <source>
        <dbReference type="Proteomes" id="UP000814243"/>
    </source>
</evidence>
<dbReference type="Proteomes" id="UP000814243">
    <property type="component" value="Unassembled WGS sequence"/>
</dbReference>
<organism evidence="1 2">
    <name type="scientific">Spodoptera exigua</name>
    <name type="common">Beet armyworm</name>
    <name type="synonym">Noctua fulgens</name>
    <dbReference type="NCBI Taxonomy" id="7107"/>
    <lineage>
        <taxon>Eukaryota</taxon>
        <taxon>Metazoa</taxon>
        <taxon>Ecdysozoa</taxon>
        <taxon>Arthropoda</taxon>
        <taxon>Hexapoda</taxon>
        <taxon>Insecta</taxon>
        <taxon>Pterygota</taxon>
        <taxon>Neoptera</taxon>
        <taxon>Endopterygota</taxon>
        <taxon>Lepidoptera</taxon>
        <taxon>Glossata</taxon>
        <taxon>Ditrysia</taxon>
        <taxon>Noctuoidea</taxon>
        <taxon>Noctuidae</taxon>
        <taxon>Amphipyrinae</taxon>
        <taxon>Spodoptera</taxon>
    </lineage>
</organism>
<reference evidence="1" key="1">
    <citation type="journal article" date="2021" name="G3 (Bethesda)">
        <title>Genome and transcriptome analysis of the beet armyworm Spodoptera exigua reveals targets for pest control. .</title>
        <authorList>
            <person name="Simon S."/>
            <person name="Breeschoten T."/>
            <person name="Jansen H.J."/>
            <person name="Dirks R.P."/>
            <person name="Schranz M.E."/>
            <person name="Ros V.I.D."/>
        </authorList>
    </citation>
    <scope>NUCLEOTIDE SEQUENCE</scope>
    <source>
        <strain evidence="1">TB_SE_WUR_2020</strain>
    </source>
</reference>